<organism evidence="2 3">
    <name type="scientific">Cudoniella acicularis</name>
    <dbReference type="NCBI Taxonomy" id="354080"/>
    <lineage>
        <taxon>Eukaryota</taxon>
        <taxon>Fungi</taxon>
        <taxon>Dikarya</taxon>
        <taxon>Ascomycota</taxon>
        <taxon>Pezizomycotina</taxon>
        <taxon>Leotiomycetes</taxon>
        <taxon>Helotiales</taxon>
        <taxon>Tricladiaceae</taxon>
        <taxon>Cudoniella</taxon>
    </lineage>
</organism>
<name>A0A8H4VVM8_9HELO</name>
<dbReference type="EMBL" id="JAAMPI010001685">
    <property type="protein sequence ID" value="KAF4624341.1"/>
    <property type="molecule type" value="Genomic_DNA"/>
</dbReference>
<evidence type="ECO:0000313" key="2">
    <source>
        <dbReference type="EMBL" id="KAF4624341.1"/>
    </source>
</evidence>
<dbReference type="AlphaFoldDB" id="A0A8H4VVM8"/>
<reference evidence="2 3" key="1">
    <citation type="submission" date="2020-03" db="EMBL/GenBank/DDBJ databases">
        <title>Draft Genome Sequence of Cudoniella acicularis.</title>
        <authorList>
            <person name="Buettner E."/>
            <person name="Kellner H."/>
        </authorList>
    </citation>
    <scope>NUCLEOTIDE SEQUENCE [LARGE SCALE GENOMIC DNA]</scope>
    <source>
        <strain evidence="2 3">DSM 108380</strain>
    </source>
</reference>
<accession>A0A8H4VVM8</accession>
<protein>
    <submittedName>
        <fullName evidence="2">Uncharacterized protein</fullName>
    </submittedName>
</protein>
<evidence type="ECO:0000313" key="3">
    <source>
        <dbReference type="Proteomes" id="UP000566819"/>
    </source>
</evidence>
<sequence>MADMSDVDVLIIGASISGIFSPKFYLDFHPNARLHVTSKDRSKYDIRLLYVSATCRAFIVKATALKLLKRDAIPTKIAENRPLGTLLPLPNQSGSAPDNNIDIVDQIAMPPKPQLNRITGLDRSRYNFDFTLPDHLSRPPPIPKQSFHLNQGGDPIRKRPLDRVED</sequence>
<evidence type="ECO:0000256" key="1">
    <source>
        <dbReference type="SAM" id="MobiDB-lite"/>
    </source>
</evidence>
<gene>
    <name evidence="2" type="ORF">G7Y89_g13830</name>
</gene>
<comment type="caution">
    <text evidence="2">The sequence shown here is derived from an EMBL/GenBank/DDBJ whole genome shotgun (WGS) entry which is preliminary data.</text>
</comment>
<keyword evidence="3" id="KW-1185">Reference proteome</keyword>
<dbReference type="Proteomes" id="UP000566819">
    <property type="component" value="Unassembled WGS sequence"/>
</dbReference>
<feature type="region of interest" description="Disordered" evidence="1">
    <location>
        <begin position="132"/>
        <end position="166"/>
    </location>
</feature>
<feature type="compositionally biased region" description="Basic and acidic residues" evidence="1">
    <location>
        <begin position="155"/>
        <end position="166"/>
    </location>
</feature>
<proteinExistence type="predicted"/>